<accession>A0ABW5FLR3</accession>
<evidence type="ECO:0000313" key="2">
    <source>
        <dbReference type="Proteomes" id="UP001597417"/>
    </source>
</evidence>
<dbReference type="PIRSF" id="PIRSF017393">
    <property type="entry name" value="MTase_SAV2177"/>
    <property type="match status" value="1"/>
</dbReference>
<name>A0ABW5FLR3_9PSEU</name>
<keyword evidence="1" id="KW-0489">Methyltransferase</keyword>
<dbReference type="EC" id="2.1.1.-" evidence="1"/>
<dbReference type="InterPro" id="IPR029063">
    <property type="entry name" value="SAM-dependent_MTases_sf"/>
</dbReference>
<dbReference type="Gene3D" id="3.40.50.150">
    <property type="entry name" value="Vaccinia Virus protein VP39"/>
    <property type="match status" value="1"/>
</dbReference>
<dbReference type="GO" id="GO:0008168">
    <property type="term" value="F:methyltransferase activity"/>
    <property type="evidence" value="ECO:0007669"/>
    <property type="project" value="UniProtKB-KW"/>
</dbReference>
<dbReference type="Proteomes" id="UP001597417">
    <property type="component" value="Unassembled WGS sequence"/>
</dbReference>
<dbReference type="RefSeq" id="WP_378260640.1">
    <property type="nucleotide sequence ID" value="NZ_JBHUKR010000004.1"/>
</dbReference>
<dbReference type="EMBL" id="JBHUKR010000004">
    <property type="protein sequence ID" value="MFD2415120.1"/>
    <property type="molecule type" value="Genomic_DNA"/>
</dbReference>
<keyword evidence="2" id="KW-1185">Reference proteome</keyword>
<organism evidence="1 2">
    <name type="scientific">Amycolatopsis pigmentata</name>
    <dbReference type="NCBI Taxonomy" id="450801"/>
    <lineage>
        <taxon>Bacteria</taxon>
        <taxon>Bacillati</taxon>
        <taxon>Actinomycetota</taxon>
        <taxon>Actinomycetes</taxon>
        <taxon>Pseudonocardiales</taxon>
        <taxon>Pseudonocardiaceae</taxon>
        <taxon>Amycolatopsis</taxon>
    </lineage>
</organism>
<gene>
    <name evidence="1" type="ORF">ACFSXZ_02145</name>
</gene>
<sequence>MASDHEVLKEIEGSLDRPSAARVYDYLLGGTHNYAIDRAFAEKVRAKLPIFPKSALTCRQFLGRAVRHCAASGIRQFVDIGSGLPTQNNVHEVADDARPDQDTRVVYIDNEPIALAHSQVLLADTADPDRHRAIAGDLLQPWDLWRRVTETGVIEPSEPIAIVINAVLHFIDDDQHPHRAVEFYRDMVAPGSMLVLSHITTQNPVSSMEQQAMREVKAFYEGTTNPGLSRTSDEFARFFGDWPLEEPGVVYAPAWRPDSETYSAEEPARTHVLAGVARKAA</sequence>
<dbReference type="Pfam" id="PF04672">
    <property type="entry name" value="Methyltransf_19"/>
    <property type="match status" value="1"/>
</dbReference>
<evidence type="ECO:0000313" key="1">
    <source>
        <dbReference type="EMBL" id="MFD2415120.1"/>
    </source>
</evidence>
<dbReference type="SUPFAM" id="SSF53335">
    <property type="entry name" value="S-adenosyl-L-methionine-dependent methyltransferases"/>
    <property type="match status" value="1"/>
</dbReference>
<dbReference type="InterPro" id="IPR006764">
    <property type="entry name" value="SAM_dep_MeTrfase_SAV2177_type"/>
</dbReference>
<reference evidence="2" key="1">
    <citation type="journal article" date="2019" name="Int. J. Syst. Evol. Microbiol.">
        <title>The Global Catalogue of Microorganisms (GCM) 10K type strain sequencing project: providing services to taxonomists for standard genome sequencing and annotation.</title>
        <authorList>
            <consortium name="The Broad Institute Genomics Platform"/>
            <consortium name="The Broad Institute Genome Sequencing Center for Infectious Disease"/>
            <person name="Wu L."/>
            <person name="Ma J."/>
        </authorList>
    </citation>
    <scope>NUCLEOTIDE SEQUENCE [LARGE SCALE GENOMIC DNA]</scope>
    <source>
        <strain evidence="2">CGMCC 4.7645</strain>
    </source>
</reference>
<comment type="caution">
    <text evidence="1">The sequence shown here is derived from an EMBL/GenBank/DDBJ whole genome shotgun (WGS) entry which is preliminary data.</text>
</comment>
<keyword evidence="1" id="KW-0808">Transferase</keyword>
<proteinExistence type="predicted"/>
<dbReference type="GO" id="GO:0032259">
    <property type="term" value="P:methylation"/>
    <property type="evidence" value="ECO:0007669"/>
    <property type="project" value="UniProtKB-KW"/>
</dbReference>
<protein>
    <submittedName>
        <fullName evidence="1">SAM-dependent methyltransferase</fullName>
        <ecNumber evidence="1">2.1.1.-</ecNumber>
    </submittedName>
</protein>